<evidence type="ECO:0000256" key="3">
    <source>
        <dbReference type="ARBA" id="ARBA00022603"/>
    </source>
</evidence>
<comment type="caution">
    <text evidence="7">The sequence shown here is derived from an EMBL/GenBank/DDBJ whole genome shotgun (WGS) entry which is preliminary data.</text>
</comment>
<evidence type="ECO:0000256" key="4">
    <source>
        <dbReference type="ARBA" id="ARBA00022679"/>
    </source>
</evidence>
<dbReference type="Gene3D" id="3.40.50.150">
    <property type="entry name" value="Vaccinia Virus protein VP39"/>
    <property type="match status" value="1"/>
</dbReference>
<evidence type="ECO:0000313" key="7">
    <source>
        <dbReference type="EMBL" id="GII97601.1"/>
    </source>
</evidence>
<dbReference type="PANTHER" id="PTHR43619:SF2">
    <property type="entry name" value="S-ADENOSYL-L-METHIONINE-DEPENDENT METHYLTRANSFERASES SUPERFAMILY PROTEIN"/>
    <property type="match status" value="1"/>
</dbReference>
<dbReference type="EMBL" id="BOOW01000064">
    <property type="protein sequence ID" value="GII97601.1"/>
    <property type="molecule type" value="Genomic_DNA"/>
</dbReference>
<dbReference type="GO" id="GO:0008168">
    <property type="term" value="F:methyltransferase activity"/>
    <property type="evidence" value="ECO:0007669"/>
    <property type="project" value="UniProtKB-UniRule"/>
</dbReference>
<protein>
    <recommendedName>
        <fullName evidence="6">S-adenosyl-L-methionine-dependent methyltransferase</fullName>
        <ecNumber evidence="6">2.1.1.-</ecNumber>
    </recommendedName>
</protein>
<evidence type="ECO:0000256" key="1">
    <source>
        <dbReference type="ARBA" id="ARBA00003907"/>
    </source>
</evidence>
<keyword evidence="5 6" id="KW-0949">S-adenosyl-L-methionine</keyword>
<evidence type="ECO:0000313" key="8">
    <source>
        <dbReference type="Proteomes" id="UP000606172"/>
    </source>
</evidence>
<keyword evidence="4" id="KW-0808">Transferase</keyword>
<keyword evidence="8" id="KW-1185">Reference proteome</keyword>
<organism evidence="7 8">
    <name type="scientific">Sinosporangium siamense</name>
    <dbReference type="NCBI Taxonomy" id="1367973"/>
    <lineage>
        <taxon>Bacteria</taxon>
        <taxon>Bacillati</taxon>
        <taxon>Actinomycetota</taxon>
        <taxon>Actinomycetes</taxon>
        <taxon>Streptosporangiales</taxon>
        <taxon>Streptosporangiaceae</taxon>
        <taxon>Sinosporangium</taxon>
    </lineage>
</organism>
<evidence type="ECO:0000256" key="6">
    <source>
        <dbReference type="RuleBase" id="RU362030"/>
    </source>
</evidence>
<dbReference type="InterPro" id="IPR029063">
    <property type="entry name" value="SAM-dependent_MTases_sf"/>
</dbReference>
<evidence type="ECO:0000256" key="5">
    <source>
        <dbReference type="ARBA" id="ARBA00022691"/>
    </source>
</evidence>
<dbReference type="RefSeq" id="WP_204034305.1">
    <property type="nucleotide sequence ID" value="NZ_BOOW01000064.1"/>
</dbReference>
<dbReference type="EC" id="2.1.1.-" evidence="6"/>
<comment type="function">
    <text evidence="1 6">Exhibits S-adenosyl-L-methionine-dependent methyltransferase activity.</text>
</comment>
<dbReference type="AlphaFoldDB" id="A0A919RS87"/>
<reference evidence="7" key="1">
    <citation type="submission" date="2021-01" db="EMBL/GenBank/DDBJ databases">
        <title>Whole genome shotgun sequence of Sinosporangium siamense NBRC 109515.</title>
        <authorList>
            <person name="Komaki H."/>
            <person name="Tamura T."/>
        </authorList>
    </citation>
    <scope>NUCLEOTIDE SEQUENCE</scope>
    <source>
        <strain evidence="7">NBRC 109515</strain>
    </source>
</reference>
<evidence type="ECO:0000256" key="2">
    <source>
        <dbReference type="ARBA" id="ARBA00008138"/>
    </source>
</evidence>
<gene>
    <name evidence="7" type="ORF">Ssi02_78320</name>
</gene>
<dbReference type="NCBIfam" id="TIGR00027">
    <property type="entry name" value="mthyl_TIGR00027"/>
    <property type="match status" value="1"/>
</dbReference>
<sequence length="282" mass="30591">MNDEQPSLTALMAAAARAAHLVVDREPLLFEDTLAHTLLGESAEQLIGYHRAHGDHLILSGVRAQVTTRSHYTERRLAASGLPQYVILGAGLDTFAHRSPLASRIAVYEVDHPATQRWKRGLLTTARLTPQGEVTFVGADFEADDLFDRLVAHGFDPARPALVSWLGVSMYLTAGAVTSTLTAVGRLAPGSELVMEYALPSSLRDERGAAFAEFAMAASAERGEPWLSFFTPAELSALLTAANLEPAEDVRQEHAVDHAHWQRRDPLLPADACRLVRAVVTA</sequence>
<dbReference type="GO" id="GO:0032259">
    <property type="term" value="P:methylation"/>
    <property type="evidence" value="ECO:0007669"/>
    <property type="project" value="UniProtKB-KW"/>
</dbReference>
<dbReference type="Proteomes" id="UP000606172">
    <property type="component" value="Unassembled WGS sequence"/>
</dbReference>
<dbReference type="PANTHER" id="PTHR43619">
    <property type="entry name" value="S-ADENOSYL-L-METHIONINE-DEPENDENT METHYLTRANSFERASE YKTD-RELATED"/>
    <property type="match status" value="1"/>
</dbReference>
<dbReference type="SUPFAM" id="SSF53335">
    <property type="entry name" value="S-adenosyl-L-methionine-dependent methyltransferases"/>
    <property type="match status" value="1"/>
</dbReference>
<accession>A0A919RS87</accession>
<dbReference type="Pfam" id="PF04072">
    <property type="entry name" value="LCM"/>
    <property type="match status" value="1"/>
</dbReference>
<dbReference type="InterPro" id="IPR011610">
    <property type="entry name" value="SAM_mthyl_Trfase_ML2640-like"/>
</dbReference>
<keyword evidence="3 6" id="KW-0489">Methyltransferase</keyword>
<comment type="similarity">
    <text evidence="2 6">Belongs to the UPF0677 family.</text>
</comment>
<name>A0A919RS87_9ACTN</name>
<dbReference type="InterPro" id="IPR007213">
    <property type="entry name" value="Ppm1/Ppm2/Tcmp"/>
</dbReference>
<proteinExistence type="inferred from homology"/>